<name>A0A2P2QAC9_RHIMU</name>
<reference evidence="1" key="1">
    <citation type="submission" date="2018-02" db="EMBL/GenBank/DDBJ databases">
        <title>Rhizophora mucronata_Transcriptome.</title>
        <authorList>
            <person name="Meera S.P."/>
            <person name="Sreeshan A."/>
            <person name="Augustine A."/>
        </authorList>
    </citation>
    <scope>NUCLEOTIDE SEQUENCE</scope>
    <source>
        <tissue evidence="1">Leaf</tissue>
    </source>
</reference>
<accession>A0A2P2QAC9</accession>
<dbReference type="AlphaFoldDB" id="A0A2P2QAC9"/>
<protein>
    <submittedName>
        <fullName evidence="1">Uncharacterized protein</fullName>
    </submittedName>
</protein>
<dbReference type="EMBL" id="GGEC01083466">
    <property type="protein sequence ID" value="MBX63950.1"/>
    <property type="molecule type" value="Transcribed_RNA"/>
</dbReference>
<sequence>MQATLVGHSGLSGEGMYPSNTHFTAETCAFKLDNKTVKPSSSY</sequence>
<evidence type="ECO:0000313" key="1">
    <source>
        <dbReference type="EMBL" id="MBX63950.1"/>
    </source>
</evidence>
<organism evidence="1">
    <name type="scientific">Rhizophora mucronata</name>
    <name type="common">Asiatic mangrove</name>
    <dbReference type="NCBI Taxonomy" id="61149"/>
    <lineage>
        <taxon>Eukaryota</taxon>
        <taxon>Viridiplantae</taxon>
        <taxon>Streptophyta</taxon>
        <taxon>Embryophyta</taxon>
        <taxon>Tracheophyta</taxon>
        <taxon>Spermatophyta</taxon>
        <taxon>Magnoliopsida</taxon>
        <taxon>eudicotyledons</taxon>
        <taxon>Gunneridae</taxon>
        <taxon>Pentapetalae</taxon>
        <taxon>rosids</taxon>
        <taxon>fabids</taxon>
        <taxon>Malpighiales</taxon>
        <taxon>Rhizophoraceae</taxon>
        <taxon>Rhizophora</taxon>
    </lineage>
</organism>
<proteinExistence type="predicted"/>